<accession>A0A0B5H862</accession>
<dbReference type="OrthoDB" id="24764at10239"/>
<keyword evidence="3" id="KW-1185">Reference proteome</keyword>
<proteinExistence type="predicted"/>
<evidence type="ECO:0000256" key="1">
    <source>
        <dbReference type="SAM" id="MobiDB-lite"/>
    </source>
</evidence>
<evidence type="ECO:0000313" key="3">
    <source>
        <dbReference type="Proteomes" id="UP000031808"/>
    </source>
</evidence>
<gene>
    <name evidence="2" type="primary">57</name>
    <name evidence="2" type="ORF">MALITHI_57</name>
</gene>
<dbReference type="RefSeq" id="YP_009126012.1">
    <property type="nucleotide sequence ID" value="NC_026605.1"/>
</dbReference>
<dbReference type="Proteomes" id="UP000031808">
    <property type="component" value="Segment"/>
</dbReference>
<feature type="region of interest" description="Disordered" evidence="1">
    <location>
        <begin position="20"/>
        <end position="41"/>
    </location>
</feature>
<name>A0A0B5H862_9CAUD</name>
<sequence length="146" mass="16002">MDAPELAAWRNRRRYRRSAWGRPRMPIHPGTHTSTGETMSDRIASTMASAFAAAGGSHSRYGDLALAQIALDALKANRIAVVELPQPDGPDDDGQVYFGACRDIRVDTTAPHGQFPRIYVDHTPYAPETLRRDAAEMLAAALEAEK</sequence>
<protein>
    <submittedName>
        <fullName evidence="2">Uncharacterized protein</fullName>
    </submittedName>
</protein>
<dbReference type="EMBL" id="KP027200">
    <property type="protein sequence ID" value="AJF40413.1"/>
    <property type="molecule type" value="Genomic_DNA"/>
</dbReference>
<dbReference type="KEGG" id="vg:23680817"/>
<dbReference type="GeneID" id="23680817"/>
<organism evidence="2 3">
    <name type="scientific">Mycobacterium phage Malithi</name>
    <dbReference type="NCBI Taxonomy" id="1567472"/>
    <lineage>
        <taxon>Viruses</taxon>
        <taxon>Duplodnaviria</taxon>
        <taxon>Heunggongvirae</taxon>
        <taxon>Uroviricota</taxon>
        <taxon>Caudoviricetes</taxon>
        <taxon>Pclasvirinae</taxon>
        <taxon>Fishburnevirus</taxon>
        <taxon>Fishburnevirus malithi</taxon>
    </lineage>
</organism>
<reference evidence="2 3" key="1">
    <citation type="submission" date="2014-10" db="EMBL/GenBank/DDBJ databases">
        <authorList>
            <person name="Mbambo L.M."/>
            <person name="Adam N."/>
            <person name="Bengani L."/>
            <person name="Honono X."/>
            <person name="Molechan C."/>
            <person name="Ncobeni N."/>
            <person name="Tshabalala N."/>
            <person name="Nkondlo N."/>
            <person name="Larsen M.H."/>
            <person name="Rubin E.J."/>
            <person name="Russell D.A."/>
            <person name="Guerrero C.A."/>
            <person name="Bowman C.A."/>
            <person name="Jacobs-Sera D."/>
            <person name="Hendrix R.W."/>
            <person name="Hatfull G.F."/>
        </authorList>
    </citation>
    <scope>NUCLEOTIDE SEQUENCE [LARGE SCALE GENOMIC DNA]</scope>
</reference>
<evidence type="ECO:0000313" key="2">
    <source>
        <dbReference type="EMBL" id="AJF40413.1"/>
    </source>
</evidence>